<proteinExistence type="predicted"/>
<dbReference type="Pfam" id="PF20040">
    <property type="entry name" value="DUF6442"/>
    <property type="match status" value="1"/>
</dbReference>
<protein>
    <submittedName>
        <fullName evidence="2">Uncharacterized protein</fullName>
    </submittedName>
</protein>
<dbReference type="InterPro" id="IPR045620">
    <property type="entry name" value="DUF6442"/>
</dbReference>
<dbReference type="AlphaFoldDB" id="B6W6E6"/>
<dbReference type="eggNOG" id="ENOG502ZQ2Y">
    <property type="taxonomic scope" value="Bacteria"/>
</dbReference>
<comment type="caution">
    <text evidence="2">The sequence shown here is derived from an EMBL/GenBank/DDBJ whole genome shotgun (WGS) entry which is preliminary data.</text>
</comment>
<feature type="transmembrane region" description="Helical" evidence="1">
    <location>
        <begin position="85"/>
        <end position="104"/>
    </location>
</feature>
<reference evidence="2 3" key="2">
    <citation type="submission" date="2008-10" db="EMBL/GenBank/DDBJ databases">
        <title>Draft genome sequence of Anaerococcus hydrogenalis (DSM 7454).</title>
        <authorList>
            <person name="Sudarsanam P."/>
            <person name="Ley R."/>
            <person name="Guruge J."/>
            <person name="Turnbaugh P.J."/>
            <person name="Mahowald M."/>
            <person name="Liep D."/>
            <person name="Gordon J."/>
        </authorList>
    </citation>
    <scope>NUCLEOTIDE SEQUENCE [LARGE SCALE GENOMIC DNA]</scope>
    <source>
        <strain evidence="2 3">DSM 7454</strain>
    </source>
</reference>
<dbReference type="Proteomes" id="UP000005451">
    <property type="component" value="Unassembled WGS sequence"/>
</dbReference>
<gene>
    <name evidence="2" type="ORF">ANHYDRO_00126</name>
</gene>
<evidence type="ECO:0000313" key="3">
    <source>
        <dbReference type="Proteomes" id="UP000005451"/>
    </source>
</evidence>
<feature type="transmembrane region" description="Helical" evidence="1">
    <location>
        <begin position="37"/>
        <end position="65"/>
    </location>
</feature>
<dbReference type="EMBL" id="ABXA01000003">
    <property type="protein sequence ID" value="EEB36889.1"/>
    <property type="molecule type" value="Genomic_DNA"/>
</dbReference>
<evidence type="ECO:0000313" key="2">
    <source>
        <dbReference type="EMBL" id="EEB36889.1"/>
    </source>
</evidence>
<keyword evidence="1" id="KW-1133">Transmembrane helix</keyword>
<keyword evidence="1" id="KW-0812">Transmembrane</keyword>
<keyword evidence="1" id="KW-0472">Membrane</keyword>
<accession>B6W6E6</accession>
<name>B6W6E6_9FIRM</name>
<organism evidence="2 3">
    <name type="scientific">Anaerococcus hydrogenalis DSM 7454</name>
    <dbReference type="NCBI Taxonomy" id="561177"/>
    <lineage>
        <taxon>Bacteria</taxon>
        <taxon>Bacillati</taxon>
        <taxon>Bacillota</taxon>
        <taxon>Tissierellia</taxon>
        <taxon>Tissierellales</taxon>
        <taxon>Peptoniphilaceae</taxon>
        <taxon>Anaerococcus</taxon>
    </lineage>
</organism>
<reference evidence="2 3" key="1">
    <citation type="submission" date="2008-09" db="EMBL/GenBank/DDBJ databases">
        <authorList>
            <person name="Fulton L."/>
            <person name="Clifton S."/>
            <person name="Fulton B."/>
            <person name="Xu J."/>
            <person name="Minx P."/>
            <person name="Pepin K.H."/>
            <person name="Johnson M."/>
            <person name="Thiruvilangam P."/>
            <person name="Bhonagiri V."/>
            <person name="Nash W.E."/>
            <person name="Mardis E.R."/>
            <person name="Wilson R.K."/>
        </authorList>
    </citation>
    <scope>NUCLEOTIDE SEQUENCE [LARGE SCALE GENOMIC DNA]</scope>
    <source>
        <strain evidence="2 3">DSM 7454</strain>
    </source>
</reference>
<sequence>MTMKRDEILARSREEYRNHDEMMVDIFKKAGEVSSQIGLAVAAILFGIEAFFFNSFNYGILSIYFSIEATKELVKYTKLKERKQLLMGILMAIIGIALFVANLITLK</sequence>
<evidence type="ECO:0000256" key="1">
    <source>
        <dbReference type="SAM" id="Phobius"/>
    </source>
</evidence>